<evidence type="ECO:0000256" key="1">
    <source>
        <dbReference type="ARBA" id="ARBA00022884"/>
    </source>
</evidence>
<name>A0A520S1R9_9GAMM</name>
<protein>
    <submittedName>
        <fullName evidence="4">YhbY family RNA-binding protein</fullName>
    </submittedName>
</protein>
<dbReference type="Pfam" id="PF01985">
    <property type="entry name" value="CRS1_YhbY"/>
    <property type="match status" value="1"/>
</dbReference>
<organism evidence="4 5">
    <name type="scientific">OM182 bacterium</name>
    <dbReference type="NCBI Taxonomy" id="2510334"/>
    <lineage>
        <taxon>Bacteria</taxon>
        <taxon>Pseudomonadati</taxon>
        <taxon>Pseudomonadota</taxon>
        <taxon>Gammaproteobacteria</taxon>
        <taxon>OMG group</taxon>
        <taxon>OM182 clade</taxon>
    </lineage>
</organism>
<dbReference type="InterPro" id="IPR051925">
    <property type="entry name" value="RNA-binding_domain"/>
</dbReference>
<dbReference type="Proteomes" id="UP000316199">
    <property type="component" value="Unassembled WGS sequence"/>
</dbReference>
<dbReference type="InterPro" id="IPR035920">
    <property type="entry name" value="YhbY-like_sf"/>
</dbReference>
<accession>A0A520S1R9</accession>
<dbReference type="PANTHER" id="PTHR40065:SF3">
    <property type="entry name" value="RNA-BINDING PROTEIN YHBY"/>
    <property type="match status" value="1"/>
</dbReference>
<feature type="domain" description="CRM" evidence="3">
    <location>
        <begin position="1"/>
        <end position="96"/>
    </location>
</feature>
<dbReference type="AlphaFoldDB" id="A0A520S1R9"/>
<reference evidence="4 5" key="1">
    <citation type="submission" date="2019-02" db="EMBL/GenBank/DDBJ databases">
        <title>Prokaryotic population dynamics and viral predation in marine succession experiment using metagenomics: the confinement effect.</title>
        <authorList>
            <person name="Haro-Moreno J.M."/>
            <person name="Rodriguez-Valera F."/>
            <person name="Lopez-Perez M."/>
        </authorList>
    </citation>
    <scope>NUCLEOTIDE SEQUENCE [LARGE SCALE GENOMIC DNA]</scope>
    <source>
        <strain evidence="4">MED-G157</strain>
    </source>
</reference>
<evidence type="ECO:0000256" key="2">
    <source>
        <dbReference type="PROSITE-ProRule" id="PRU00626"/>
    </source>
</evidence>
<dbReference type="EMBL" id="SHAG01000012">
    <property type="protein sequence ID" value="RZO76418.1"/>
    <property type="molecule type" value="Genomic_DNA"/>
</dbReference>
<evidence type="ECO:0000259" key="3">
    <source>
        <dbReference type="PROSITE" id="PS51295"/>
    </source>
</evidence>
<proteinExistence type="predicted"/>
<dbReference type="Gene3D" id="3.30.110.60">
    <property type="entry name" value="YhbY-like"/>
    <property type="match status" value="1"/>
</dbReference>
<dbReference type="InterPro" id="IPR001890">
    <property type="entry name" value="RNA-binding_CRM"/>
</dbReference>
<evidence type="ECO:0000313" key="4">
    <source>
        <dbReference type="EMBL" id="RZO76418.1"/>
    </source>
</evidence>
<dbReference type="PANTHER" id="PTHR40065">
    <property type="entry name" value="RNA-BINDING PROTEIN YHBY"/>
    <property type="match status" value="1"/>
</dbReference>
<comment type="caution">
    <text evidence="4">The sequence shown here is derived from an EMBL/GenBank/DDBJ whole genome shotgun (WGS) entry which is preliminary data.</text>
</comment>
<dbReference type="GO" id="GO:0003723">
    <property type="term" value="F:RNA binding"/>
    <property type="evidence" value="ECO:0007669"/>
    <property type="project" value="UniProtKB-UniRule"/>
</dbReference>
<keyword evidence="1 2" id="KW-0694">RNA-binding</keyword>
<evidence type="ECO:0000313" key="5">
    <source>
        <dbReference type="Proteomes" id="UP000316199"/>
    </source>
</evidence>
<sequence>MLTSKQKKRFRTIGHTLKPVVTISRNAISLGVNTEIERALKDHELIKVKILAEDRALKKELIQIIINEHNSNLIQLIGNIALIYRAAEKPNPALSNIIRSNIF</sequence>
<gene>
    <name evidence="4" type="ORF">EVA68_04445</name>
</gene>
<dbReference type="SUPFAM" id="SSF75471">
    <property type="entry name" value="YhbY-like"/>
    <property type="match status" value="1"/>
</dbReference>
<dbReference type="PROSITE" id="PS51295">
    <property type="entry name" value="CRM"/>
    <property type="match status" value="1"/>
</dbReference>
<dbReference type="SMART" id="SM01103">
    <property type="entry name" value="CRS1_YhbY"/>
    <property type="match status" value="1"/>
</dbReference>